<keyword evidence="3" id="KW-1185">Reference proteome</keyword>
<protein>
    <submittedName>
        <fullName evidence="2">TolC family protein</fullName>
    </submittedName>
</protein>
<dbReference type="PANTHER" id="PTHR30203">
    <property type="entry name" value="OUTER MEMBRANE CATION EFFLUX PROTEIN"/>
    <property type="match status" value="1"/>
</dbReference>
<dbReference type="EMBL" id="CP103416">
    <property type="protein sequence ID" value="UVW35788.1"/>
    <property type="molecule type" value="Genomic_DNA"/>
</dbReference>
<gene>
    <name evidence="2" type="ORF">NYF23_04035</name>
</gene>
<dbReference type="Pfam" id="PF02321">
    <property type="entry name" value="OEP"/>
    <property type="match status" value="2"/>
</dbReference>
<sequence length="469" mass="51256">MQTRNIVATLLSGSLSIFNWAKSTAPPNTVPSTSARFKRIGFRKLILIGLILCGQFSLAQAEATNNALTLNTALKRALEQNPSLKVFDFRNIALGGQLETANLKPAYELGLETENFSGSDELSGFDGAELTVSLSSVLEMGDKRAARQGIVSNGRSVLDAQRQVESLALLGEVTRRYVDVLTAQEQVSLAKEADELASQTLNIVAKRANAGATPDAEVKRAQAAASQAHLTLLSTQQQLEYLKVSLAALWGETSPNFAKIDGDLFHFGADVEFEMLYAKVEKNPAIQIFAAEERLKEAEVRLAKTQSRADISWSVGVRRFQESDNSALVAGFSMPLFSSKRNSGAVSTALAQRNEIFVQKEVALLNMHTQLFRAFHNRKQAILTVKELQNTIIPVLEEALKETQAAYQRGRYGYLEYVSARQELLSARRTLIESASSALTYGAEIEQLTAEPLSAEQYGESTELSGSVQ</sequence>
<dbReference type="Proteomes" id="UP001059934">
    <property type="component" value="Chromosome"/>
</dbReference>
<dbReference type="InterPro" id="IPR003423">
    <property type="entry name" value="OMP_efflux"/>
</dbReference>
<proteinExistence type="inferred from homology"/>
<dbReference type="InterPro" id="IPR010131">
    <property type="entry name" value="MdtP/NodT-like"/>
</dbReference>
<accession>A0ABY5TTY5</accession>
<dbReference type="Gene3D" id="1.20.1600.10">
    <property type="entry name" value="Outer membrane efflux proteins (OEP)"/>
    <property type="match status" value="1"/>
</dbReference>
<evidence type="ECO:0000256" key="1">
    <source>
        <dbReference type="ARBA" id="ARBA00007613"/>
    </source>
</evidence>
<name>A0ABY5TTY5_9GAMM</name>
<organism evidence="2 3">
    <name type="scientific">SAR92 clade bacterium H455</name>
    <dbReference type="NCBI Taxonomy" id="2974818"/>
    <lineage>
        <taxon>Bacteria</taxon>
        <taxon>Pseudomonadati</taxon>
        <taxon>Pseudomonadota</taxon>
        <taxon>Gammaproteobacteria</taxon>
        <taxon>Cellvibrionales</taxon>
        <taxon>Porticoccaceae</taxon>
        <taxon>SAR92 clade</taxon>
    </lineage>
</organism>
<dbReference type="PANTHER" id="PTHR30203:SF24">
    <property type="entry name" value="BLR4935 PROTEIN"/>
    <property type="match status" value="1"/>
</dbReference>
<reference evidence="2" key="1">
    <citation type="submission" date="2022-08" db="EMBL/GenBank/DDBJ databases">
        <title>Catabolic pathway analysis in culturable SAR92 clade bacteria reveals their overlooked roles in DMSP degradation in coastal seas.</title>
        <authorList>
            <person name="He X."/>
            <person name="Zhang X."/>
            <person name="Zhang Y."/>
        </authorList>
    </citation>
    <scope>NUCLEOTIDE SEQUENCE</scope>
    <source>
        <strain evidence="2">H455</strain>
    </source>
</reference>
<comment type="similarity">
    <text evidence="1">Belongs to the outer membrane factor (OMF) (TC 1.B.17) family.</text>
</comment>
<dbReference type="SUPFAM" id="SSF56954">
    <property type="entry name" value="Outer membrane efflux proteins (OEP)"/>
    <property type="match status" value="1"/>
</dbReference>
<evidence type="ECO:0000313" key="3">
    <source>
        <dbReference type="Proteomes" id="UP001059934"/>
    </source>
</evidence>
<evidence type="ECO:0000313" key="2">
    <source>
        <dbReference type="EMBL" id="UVW35788.1"/>
    </source>
</evidence>